<protein>
    <recommendedName>
        <fullName evidence="5">Ethanolamine ammonia-lyase small subunit</fullName>
        <shortName evidence="5">EAL small subunit</shortName>
        <ecNumber evidence="5">4.3.1.7</ecNumber>
    </recommendedName>
</protein>
<dbReference type="InterPro" id="IPR042251">
    <property type="entry name" value="EutC_C"/>
</dbReference>
<evidence type="ECO:0000256" key="4">
    <source>
        <dbReference type="ARBA" id="ARBA00024446"/>
    </source>
</evidence>
<keyword evidence="7" id="KW-1185">Reference proteome</keyword>
<comment type="pathway">
    <text evidence="5">Amine and polyamine degradation; ethanolamine degradation.</text>
</comment>
<comment type="function">
    <text evidence="5">Catalyzes the deamination of various vicinal amino-alcohols to oxo compounds. Allows this organism to utilize ethanolamine as the sole source of nitrogen and carbon in the presence of external vitamin B12.</text>
</comment>
<dbReference type="GO" id="GO:0008851">
    <property type="term" value="F:ethanolamine ammonia-lyase activity"/>
    <property type="evidence" value="ECO:0007669"/>
    <property type="project" value="UniProtKB-EC"/>
</dbReference>
<dbReference type="PANTHER" id="PTHR39330:SF1">
    <property type="entry name" value="ETHANOLAMINE AMMONIA-LYASE SMALL SUBUNIT"/>
    <property type="match status" value="1"/>
</dbReference>
<organism evidence="6 7">
    <name type="scientific">Sphingomonas arantia</name>
    <dbReference type="NCBI Taxonomy" id="1460676"/>
    <lineage>
        <taxon>Bacteria</taxon>
        <taxon>Pseudomonadati</taxon>
        <taxon>Pseudomonadota</taxon>
        <taxon>Alphaproteobacteria</taxon>
        <taxon>Sphingomonadales</taxon>
        <taxon>Sphingomonadaceae</taxon>
        <taxon>Sphingomonas</taxon>
    </lineage>
</organism>
<keyword evidence="3 5" id="KW-0170">Cobalt</keyword>
<dbReference type="HAMAP" id="MF_00601">
    <property type="entry name" value="EutC"/>
    <property type="match status" value="1"/>
</dbReference>
<dbReference type="Gene3D" id="3.40.50.11240">
    <property type="entry name" value="Ethanolamine ammonia-lyase light chain (EutC)"/>
    <property type="match status" value="1"/>
</dbReference>
<comment type="subunit">
    <text evidence="5">The basic unit is a heterodimer which dimerizes to form tetramers. The heterotetramers trimerize; 6 large subunits form a core ring with 6 small subunits projecting outwards.</text>
</comment>
<evidence type="ECO:0000256" key="2">
    <source>
        <dbReference type="ARBA" id="ARBA00023239"/>
    </source>
</evidence>
<proteinExistence type="inferred from homology"/>
<sequence>MADLPAPLDLAARLRSLTIARVGLGRVGVALPTRPMLDFQLAHARARDAVHAALPIGAIAVAGHAVIDVRSRAADRTCYLHRPDLGRRLHPDDAALLPAGEPDLAIVVADGLSAVAVERHACALIAALLERLPHWTVAPIVVARQARVAIGDEIGAALRAKIVVVLIGERPGLSSAESVGAYITWAPARGRRDNERNCVSNIHPPNGLDYAEAADEIATLCRAARDAGRTGVLLKDFAGDRLPDAATPR</sequence>
<feature type="binding site" evidence="5">
    <location>
        <position position="169"/>
    </location>
    <ligand>
        <name>adenosylcob(III)alamin</name>
        <dbReference type="ChEBI" id="CHEBI:18408"/>
    </ligand>
</feature>
<comment type="catalytic activity">
    <reaction evidence="5">
        <text>ethanolamine = acetaldehyde + NH4(+)</text>
        <dbReference type="Rhea" id="RHEA:15313"/>
        <dbReference type="ChEBI" id="CHEBI:15343"/>
        <dbReference type="ChEBI" id="CHEBI:28938"/>
        <dbReference type="ChEBI" id="CHEBI:57603"/>
        <dbReference type="EC" id="4.3.1.7"/>
    </reaction>
</comment>
<dbReference type="Pfam" id="PF05985">
    <property type="entry name" value="EutC"/>
    <property type="match status" value="1"/>
</dbReference>
<comment type="cofactor">
    <cofactor evidence="5">
        <name>adenosylcob(III)alamin</name>
        <dbReference type="ChEBI" id="CHEBI:18408"/>
    </cofactor>
    <text evidence="5">Binds between the large and small subunits.</text>
</comment>
<feature type="binding site" evidence="5">
    <location>
        <position position="198"/>
    </location>
    <ligand>
        <name>adenosylcob(III)alamin</name>
        <dbReference type="ChEBI" id="CHEBI:18408"/>
    </ligand>
</feature>
<comment type="similarity">
    <text evidence="5">Belongs to the EutC family.</text>
</comment>
<dbReference type="RefSeq" id="WP_380930933.1">
    <property type="nucleotide sequence ID" value="NZ_JBHUGS010000004.1"/>
</dbReference>
<keyword evidence="2 5" id="KW-0456">Lyase</keyword>
<dbReference type="Gene3D" id="1.10.30.40">
    <property type="entry name" value="Ethanolamine ammonia-lyase light chain (EutC), N-terminal domain"/>
    <property type="match status" value="1"/>
</dbReference>
<feature type="binding site" evidence="5">
    <location>
        <position position="148"/>
    </location>
    <ligand>
        <name>adenosylcob(III)alamin</name>
        <dbReference type="ChEBI" id="CHEBI:18408"/>
    </ligand>
</feature>
<reference evidence="7" key="1">
    <citation type="journal article" date="2019" name="Int. J. Syst. Evol. Microbiol.">
        <title>The Global Catalogue of Microorganisms (GCM) 10K type strain sequencing project: providing services to taxonomists for standard genome sequencing and annotation.</title>
        <authorList>
            <consortium name="The Broad Institute Genomics Platform"/>
            <consortium name="The Broad Institute Genome Sequencing Center for Infectious Disease"/>
            <person name="Wu L."/>
            <person name="Ma J."/>
        </authorList>
    </citation>
    <scope>NUCLEOTIDE SEQUENCE [LARGE SCALE GENOMIC DNA]</scope>
    <source>
        <strain evidence="7">CGMCC 1.12702</strain>
    </source>
</reference>
<dbReference type="EC" id="4.3.1.7" evidence="5"/>
<gene>
    <name evidence="5 6" type="primary">eutC</name>
    <name evidence="6" type="ORF">ACFSGX_14295</name>
</gene>
<accession>A0ABW4U1H7</accession>
<comment type="subcellular location">
    <subcellularLocation>
        <location evidence="5">Bacterial microcompartment</location>
    </subcellularLocation>
</comment>
<dbReference type="InterPro" id="IPR009246">
    <property type="entry name" value="EutC"/>
</dbReference>
<dbReference type="NCBIfam" id="NF003971">
    <property type="entry name" value="PRK05465.1"/>
    <property type="match status" value="1"/>
</dbReference>
<name>A0ABW4U1H7_9SPHN</name>
<dbReference type="PANTHER" id="PTHR39330">
    <property type="entry name" value="ETHANOLAMINE AMMONIA-LYASE LIGHT CHAIN"/>
    <property type="match status" value="1"/>
</dbReference>
<keyword evidence="4 5" id="KW-1283">Bacterial microcompartment</keyword>
<evidence type="ECO:0000313" key="7">
    <source>
        <dbReference type="Proteomes" id="UP001597400"/>
    </source>
</evidence>
<evidence type="ECO:0000313" key="6">
    <source>
        <dbReference type="EMBL" id="MFD1951940.1"/>
    </source>
</evidence>
<evidence type="ECO:0000256" key="1">
    <source>
        <dbReference type="ARBA" id="ARBA00022628"/>
    </source>
</evidence>
<dbReference type="Proteomes" id="UP001597400">
    <property type="component" value="Unassembled WGS sequence"/>
</dbReference>
<comment type="caution">
    <text evidence="6">The sequence shown here is derived from an EMBL/GenBank/DDBJ whole genome shotgun (WGS) entry which is preliminary data.</text>
</comment>
<dbReference type="EMBL" id="JBHUGS010000004">
    <property type="protein sequence ID" value="MFD1951940.1"/>
    <property type="molecule type" value="Genomic_DNA"/>
</dbReference>
<evidence type="ECO:0000256" key="3">
    <source>
        <dbReference type="ARBA" id="ARBA00023285"/>
    </source>
</evidence>
<evidence type="ECO:0000256" key="5">
    <source>
        <dbReference type="HAMAP-Rule" id="MF_00601"/>
    </source>
</evidence>
<dbReference type="PIRSF" id="PIRSF018982">
    <property type="entry name" value="EutC"/>
    <property type="match status" value="1"/>
</dbReference>
<keyword evidence="1 5" id="KW-0846">Cobalamin</keyword>
<dbReference type="InterPro" id="IPR042255">
    <property type="entry name" value="EutC_N"/>
</dbReference>